<reference evidence="4" key="1">
    <citation type="submission" date="2022-10" db="EMBL/GenBank/DDBJ databases">
        <title>Culturing micro-colonial fungi from biological soil crusts in the Mojave desert and describing Neophaeococcomyces mojavensis, and introducing the new genera and species Taxawa tesnikishii.</title>
        <authorList>
            <person name="Kurbessoian T."/>
            <person name="Stajich J.E."/>
        </authorList>
    </citation>
    <scope>NUCLEOTIDE SEQUENCE</scope>
    <source>
        <strain evidence="4">TK_35</strain>
    </source>
</reference>
<dbReference type="AlphaFoldDB" id="A0AA38Y1H2"/>
<feature type="chain" id="PRO_5041430704" description="DUF4398 domain-containing protein" evidence="2">
    <location>
        <begin position="29"/>
        <end position="406"/>
    </location>
</feature>
<feature type="coiled-coil region" evidence="1">
    <location>
        <begin position="201"/>
        <end position="293"/>
    </location>
</feature>
<dbReference type="EMBL" id="JAPDRN010000054">
    <property type="protein sequence ID" value="KAJ9632738.1"/>
    <property type="molecule type" value="Genomic_DNA"/>
</dbReference>
<evidence type="ECO:0000313" key="4">
    <source>
        <dbReference type="EMBL" id="KAJ9632738.1"/>
    </source>
</evidence>
<keyword evidence="2" id="KW-0732">Signal</keyword>
<feature type="signal peptide" evidence="2">
    <location>
        <begin position="1"/>
        <end position="28"/>
    </location>
</feature>
<dbReference type="InterPro" id="IPR036737">
    <property type="entry name" value="OmpA-like_sf"/>
</dbReference>
<feature type="domain" description="DUF4398" evidence="3">
    <location>
        <begin position="34"/>
        <end position="108"/>
    </location>
</feature>
<evidence type="ECO:0000256" key="2">
    <source>
        <dbReference type="SAM" id="SignalP"/>
    </source>
</evidence>
<dbReference type="Gene3D" id="1.20.1270.390">
    <property type="match status" value="1"/>
</dbReference>
<evidence type="ECO:0000256" key="1">
    <source>
        <dbReference type="SAM" id="Coils"/>
    </source>
</evidence>
<keyword evidence="1" id="KW-0175">Coiled coil</keyword>
<dbReference type="InterPro" id="IPR025511">
    <property type="entry name" value="DUF4398"/>
</dbReference>
<dbReference type="Pfam" id="PF14346">
    <property type="entry name" value="DUF4398"/>
    <property type="match status" value="1"/>
</dbReference>
<proteinExistence type="predicted"/>
<sequence>MKRLSFARMRHSLYVMAFAFALSAPAWAQDGALELAQARQAVDKATQADADQYAPDLIGLARQGLEQAQRAAGDRRERKNAPALALRATVDADLARARSEEATATAQLQLRRNETISVLTLATLLALPTLALAADNPMVGQLSQRLLSIQANPDTAELGAFERMQAQQAIATLEKAKRRDQELATYLAERRVEIAETAVRAALAAREVDRLERTRSDLLIEASRRDAARARQEAEQLRMQAQMQAEEAERLRQAAEAETLARQDAENALTSVAGKQQQRLSSAQQNAAKLAREEAELVSGQKLPGSKFDGRGEVFTFAGDAFAAGASNLSGGARNQAKALAEYVNIGKKGRIRIEAYDSANGVGQKRAEALRDALVSAGVASSRIQVAGKKAASTRARSAEVVIAP</sequence>
<name>A0AA38Y1H2_9EURO</name>
<gene>
    <name evidence="4" type="ORF">H2204_007825</name>
</gene>
<accession>A0AA38Y1H2</accession>
<dbReference type="SUPFAM" id="SSF103088">
    <property type="entry name" value="OmpA-like"/>
    <property type="match status" value="1"/>
</dbReference>
<dbReference type="Gene3D" id="3.30.1330.60">
    <property type="entry name" value="OmpA-like domain"/>
    <property type="match status" value="1"/>
</dbReference>
<comment type="caution">
    <text evidence="4">The sequence shown here is derived from an EMBL/GenBank/DDBJ whole genome shotgun (WGS) entry which is preliminary data.</text>
</comment>
<organism evidence="4">
    <name type="scientific">Knufia peltigerae</name>
    <dbReference type="NCBI Taxonomy" id="1002370"/>
    <lineage>
        <taxon>Eukaryota</taxon>
        <taxon>Fungi</taxon>
        <taxon>Dikarya</taxon>
        <taxon>Ascomycota</taxon>
        <taxon>Pezizomycotina</taxon>
        <taxon>Eurotiomycetes</taxon>
        <taxon>Chaetothyriomycetidae</taxon>
        <taxon>Chaetothyriales</taxon>
        <taxon>Trichomeriaceae</taxon>
        <taxon>Knufia</taxon>
    </lineage>
</organism>
<protein>
    <recommendedName>
        <fullName evidence="3">DUF4398 domain-containing protein</fullName>
    </recommendedName>
</protein>
<evidence type="ECO:0000259" key="3">
    <source>
        <dbReference type="Pfam" id="PF14346"/>
    </source>
</evidence>